<dbReference type="Proteomes" id="UP000554965">
    <property type="component" value="Unassembled WGS sequence"/>
</dbReference>
<organism evidence="1 2">
    <name type="scientific">Mycobacterium simulans</name>
    <dbReference type="NCBI Taxonomy" id="627089"/>
    <lineage>
        <taxon>Bacteria</taxon>
        <taxon>Bacillati</taxon>
        <taxon>Actinomycetota</taxon>
        <taxon>Actinomycetes</taxon>
        <taxon>Mycobacteriales</taxon>
        <taxon>Mycobacteriaceae</taxon>
        <taxon>Mycobacterium</taxon>
    </lineage>
</organism>
<protein>
    <submittedName>
        <fullName evidence="1">Uncharacterized protein</fullName>
    </submittedName>
</protein>
<evidence type="ECO:0000313" key="2">
    <source>
        <dbReference type="Proteomes" id="UP000554965"/>
    </source>
</evidence>
<name>A0A7Z7II43_9MYCO</name>
<evidence type="ECO:0000313" key="1">
    <source>
        <dbReference type="EMBL" id="SOJ53963.1"/>
    </source>
</evidence>
<keyword evidence="2" id="KW-1185">Reference proteome</keyword>
<dbReference type="EMBL" id="OCTY01000002">
    <property type="protein sequence ID" value="SOJ53963.1"/>
    <property type="molecule type" value="Genomic_DNA"/>
</dbReference>
<comment type="caution">
    <text evidence="1">The sequence shown here is derived from an EMBL/GenBank/DDBJ whole genome shotgun (WGS) entry which is preliminary data.</text>
</comment>
<gene>
    <name evidence="1" type="ORF">MSIMFB_01462</name>
</gene>
<dbReference type="AlphaFoldDB" id="A0A7Z7II43"/>
<sequence>MATKRAPAPGEADKLIAHQARLLKAPRIVAHYGRLAEQGRAAGWSLEDYLAAVLAVESNARAESGARQRIGMPAFRRSRR</sequence>
<accession>A0A7Z7II43</accession>
<proteinExistence type="predicted"/>
<reference evidence="1 2" key="1">
    <citation type="submission" date="2017-10" db="EMBL/GenBank/DDBJ databases">
        <authorList>
            <consortium name="Urmite Genomes"/>
        </authorList>
    </citation>
    <scope>NUCLEOTIDE SEQUENCE [LARGE SCALE GENOMIC DNA]</scope>
    <source>
        <strain evidence="1 2">FB-527</strain>
    </source>
</reference>